<dbReference type="PANTHER" id="PTHR47117">
    <property type="entry name" value="STAR-RELATED LIPID TRANSFER PROTEIN 9"/>
    <property type="match status" value="1"/>
</dbReference>
<dbReference type="WBParaSite" id="nRc.2.0.1.t12223-RA">
    <property type="protein sequence ID" value="nRc.2.0.1.t12223-RA"/>
    <property type="gene ID" value="nRc.2.0.1.g12223"/>
</dbReference>
<dbReference type="AlphaFoldDB" id="A0A915IEJ5"/>
<dbReference type="PROSITE" id="PS50067">
    <property type="entry name" value="KINESIN_MOTOR_2"/>
    <property type="match status" value="1"/>
</dbReference>
<dbReference type="InterPro" id="IPR027417">
    <property type="entry name" value="P-loop_NTPase"/>
</dbReference>
<keyword evidence="1 3" id="KW-0547">Nucleotide-binding</keyword>
<dbReference type="InterPro" id="IPR001752">
    <property type="entry name" value="Kinesin_motor_dom"/>
</dbReference>
<keyword evidence="2 3" id="KW-0067">ATP-binding</keyword>
<evidence type="ECO:0000259" key="4">
    <source>
        <dbReference type="PROSITE" id="PS50067"/>
    </source>
</evidence>
<accession>A0A915IEJ5</accession>
<dbReference type="GO" id="GO:0007018">
    <property type="term" value="P:microtubule-based movement"/>
    <property type="evidence" value="ECO:0007669"/>
    <property type="project" value="InterPro"/>
</dbReference>
<evidence type="ECO:0000256" key="2">
    <source>
        <dbReference type="ARBA" id="ARBA00022840"/>
    </source>
</evidence>
<feature type="binding site" evidence="3">
    <location>
        <begin position="105"/>
        <end position="112"/>
    </location>
    <ligand>
        <name>ATP</name>
        <dbReference type="ChEBI" id="CHEBI:30616"/>
    </ligand>
</feature>
<name>A0A915IEJ5_ROMCU</name>
<dbReference type="Gene3D" id="3.40.850.10">
    <property type="entry name" value="Kinesin motor domain"/>
    <property type="match status" value="1"/>
</dbReference>
<dbReference type="Pfam" id="PF00225">
    <property type="entry name" value="Kinesin"/>
    <property type="match status" value="1"/>
</dbReference>
<organism evidence="5 6">
    <name type="scientific">Romanomermis culicivorax</name>
    <name type="common">Nematode worm</name>
    <dbReference type="NCBI Taxonomy" id="13658"/>
    <lineage>
        <taxon>Eukaryota</taxon>
        <taxon>Metazoa</taxon>
        <taxon>Ecdysozoa</taxon>
        <taxon>Nematoda</taxon>
        <taxon>Enoplea</taxon>
        <taxon>Dorylaimia</taxon>
        <taxon>Mermithida</taxon>
        <taxon>Mermithoidea</taxon>
        <taxon>Mermithidae</taxon>
        <taxon>Romanomermis</taxon>
    </lineage>
</organism>
<evidence type="ECO:0000313" key="6">
    <source>
        <dbReference type="WBParaSite" id="nRc.2.0.1.t12223-RA"/>
    </source>
</evidence>
<dbReference type="SMART" id="SM00129">
    <property type="entry name" value="KISc"/>
    <property type="match status" value="1"/>
</dbReference>
<feature type="domain" description="Kinesin motor" evidence="4">
    <location>
        <begin position="5"/>
        <end position="256"/>
    </location>
</feature>
<dbReference type="GO" id="GO:0003777">
    <property type="term" value="F:microtubule motor activity"/>
    <property type="evidence" value="ECO:0007669"/>
    <property type="project" value="InterPro"/>
</dbReference>
<dbReference type="SUPFAM" id="SSF52540">
    <property type="entry name" value="P-loop containing nucleoside triphosphate hydrolases"/>
    <property type="match status" value="1"/>
</dbReference>
<sequence length="256" mass="28751">MKEENVKVAVRHNDREKTRNAALVLNMVDGKTTVIRDPSNAAAEPKTYTFDYSYWSHDGYKTREDGYYEKDNPRYADQMQVFNDLGAGVLDNAWKGYNCSLFAYGQTGSGKSYSMVGYGANKGIVPLACEQLFEQIERNKSSDVEYQMSQTNLFSYFKAADTGVFQPRSLTQMSATVTVSMLEIYCEKVRDLLNRGSAPKGGLKVREHPKKGFYVDGLIAAPVSCYKAMESKINEGTENRTVAATQMNATSRYHFN</sequence>
<protein>
    <submittedName>
        <fullName evidence="6">Kinesin motor domain-containing protein</fullName>
    </submittedName>
</protein>
<evidence type="ECO:0000256" key="1">
    <source>
        <dbReference type="ARBA" id="ARBA00022741"/>
    </source>
</evidence>
<dbReference type="GO" id="GO:0005524">
    <property type="term" value="F:ATP binding"/>
    <property type="evidence" value="ECO:0007669"/>
    <property type="project" value="UniProtKB-UniRule"/>
</dbReference>
<keyword evidence="3" id="KW-0505">Motor protein</keyword>
<dbReference type="OMA" id="ICNTGKH"/>
<dbReference type="InterPro" id="IPR036961">
    <property type="entry name" value="Kinesin_motor_dom_sf"/>
</dbReference>
<evidence type="ECO:0000313" key="5">
    <source>
        <dbReference type="Proteomes" id="UP000887565"/>
    </source>
</evidence>
<reference evidence="6" key="1">
    <citation type="submission" date="2022-11" db="UniProtKB">
        <authorList>
            <consortium name="WormBaseParasite"/>
        </authorList>
    </citation>
    <scope>IDENTIFICATION</scope>
</reference>
<comment type="similarity">
    <text evidence="3">Belongs to the TRAFAC class myosin-kinesin ATPase superfamily. Kinesin family.</text>
</comment>
<keyword evidence="5" id="KW-1185">Reference proteome</keyword>
<dbReference type="GO" id="GO:0008017">
    <property type="term" value="F:microtubule binding"/>
    <property type="evidence" value="ECO:0007669"/>
    <property type="project" value="InterPro"/>
</dbReference>
<proteinExistence type="inferred from homology"/>
<dbReference type="Proteomes" id="UP000887565">
    <property type="component" value="Unplaced"/>
</dbReference>
<evidence type="ECO:0000256" key="3">
    <source>
        <dbReference type="PROSITE-ProRule" id="PRU00283"/>
    </source>
</evidence>